<gene>
    <name evidence="3" type="ORF">SAMN06295984_1942</name>
</gene>
<organism evidence="3 4">
    <name type="scientific">Sphingopyxis terrae subsp. ummariensis</name>
    <dbReference type="NCBI Taxonomy" id="429001"/>
    <lineage>
        <taxon>Bacteria</taxon>
        <taxon>Pseudomonadati</taxon>
        <taxon>Pseudomonadota</taxon>
        <taxon>Alphaproteobacteria</taxon>
        <taxon>Sphingomonadales</taxon>
        <taxon>Sphingomonadaceae</taxon>
        <taxon>Sphingopyxis</taxon>
    </lineage>
</organism>
<keyword evidence="2" id="KW-0732">Signal</keyword>
<accession>A0A1Y6FTN0</accession>
<name>A0A1Y6FTN0_9SPHN</name>
<evidence type="ECO:0000313" key="4">
    <source>
        <dbReference type="Proteomes" id="UP000194469"/>
    </source>
</evidence>
<protein>
    <recommendedName>
        <fullName evidence="5">Lipoprotein</fullName>
    </recommendedName>
</protein>
<keyword evidence="4" id="KW-1185">Reference proteome</keyword>
<evidence type="ECO:0000313" key="3">
    <source>
        <dbReference type="EMBL" id="SMQ76500.1"/>
    </source>
</evidence>
<proteinExistence type="predicted"/>
<dbReference type="RefSeq" id="WP_086456973.1">
    <property type="nucleotide sequence ID" value="NZ_FXWL01000002.1"/>
</dbReference>
<evidence type="ECO:0000256" key="1">
    <source>
        <dbReference type="SAM" id="MobiDB-lite"/>
    </source>
</evidence>
<feature type="chain" id="PRO_5013232522" description="Lipoprotein" evidence="2">
    <location>
        <begin position="19"/>
        <end position="103"/>
    </location>
</feature>
<reference evidence="4" key="1">
    <citation type="submission" date="2017-04" db="EMBL/GenBank/DDBJ databases">
        <authorList>
            <person name="Varghese N."/>
            <person name="Submissions S."/>
        </authorList>
    </citation>
    <scope>NUCLEOTIDE SEQUENCE [LARGE SCALE GENOMIC DNA]</scope>
    <source>
        <strain evidence="4">UI2</strain>
    </source>
</reference>
<dbReference type="Proteomes" id="UP000194469">
    <property type="component" value="Unassembled WGS sequence"/>
</dbReference>
<dbReference type="AlphaFoldDB" id="A0A1Y6FTN0"/>
<dbReference type="GeneID" id="303001598"/>
<feature type="signal peptide" evidence="2">
    <location>
        <begin position="1"/>
        <end position="18"/>
    </location>
</feature>
<evidence type="ECO:0000256" key="2">
    <source>
        <dbReference type="SAM" id="SignalP"/>
    </source>
</evidence>
<feature type="compositionally biased region" description="Low complexity" evidence="1">
    <location>
        <begin position="27"/>
        <end position="38"/>
    </location>
</feature>
<evidence type="ECO:0008006" key="5">
    <source>
        <dbReference type="Google" id="ProtNLM"/>
    </source>
</evidence>
<sequence>MKIMIFALAAMLPLAACSDTGSDAVTSDSAAAGDDMMATPYAPANEPIGDTPPAAGTTGQEGPMGEGAAMPPAGRSAAPPPAATGADNAPDNRAGTADAAPPR</sequence>
<dbReference type="EMBL" id="FXWL01000002">
    <property type="protein sequence ID" value="SMQ76500.1"/>
    <property type="molecule type" value="Genomic_DNA"/>
</dbReference>
<feature type="region of interest" description="Disordered" evidence="1">
    <location>
        <begin position="19"/>
        <end position="103"/>
    </location>
</feature>
<feature type="compositionally biased region" description="Low complexity" evidence="1">
    <location>
        <begin position="67"/>
        <end position="89"/>
    </location>
</feature>